<dbReference type="OrthoDB" id="5514961at2"/>
<comment type="caution">
    <text evidence="2">The sequence shown here is derived from an EMBL/GenBank/DDBJ whole genome shotgun (WGS) entry which is preliminary data.</text>
</comment>
<dbReference type="AlphaFoldDB" id="A0A085WAI6"/>
<name>A0A085WAI6_9BACT</name>
<feature type="region of interest" description="Disordered" evidence="1">
    <location>
        <begin position="139"/>
        <end position="186"/>
    </location>
</feature>
<sequence>MRMTNVSLWLAALILVGCARSPGSRQLPQENDPSIAFPPFFADSAVAVGAGQKPYELDGTLLRALSIAVHDFLPSDNENRPCWMRPEAYRYRIIRQDDIIFVRIMEDPDFCGPQYISVDTGAKYAISTNGRILRRVIGTEPEAPWGPSVPDAGKPRSPAEQADGGVPTVSPDGGLSSADGGAPHLQ</sequence>
<evidence type="ECO:0000313" key="3">
    <source>
        <dbReference type="Proteomes" id="UP000028725"/>
    </source>
</evidence>
<gene>
    <name evidence="2" type="ORF">DB31_1717</name>
</gene>
<dbReference type="PROSITE" id="PS51257">
    <property type="entry name" value="PROKAR_LIPOPROTEIN"/>
    <property type="match status" value="1"/>
</dbReference>
<dbReference type="EMBL" id="JMCB01000013">
    <property type="protein sequence ID" value="KFE64699.1"/>
    <property type="molecule type" value="Genomic_DNA"/>
</dbReference>
<dbReference type="Proteomes" id="UP000028725">
    <property type="component" value="Unassembled WGS sequence"/>
</dbReference>
<keyword evidence="3" id="KW-1185">Reference proteome</keyword>
<proteinExistence type="predicted"/>
<dbReference type="RefSeq" id="WP_044193631.1">
    <property type="nucleotide sequence ID" value="NZ_JMCB01000013.1"/>
</dbReference>
<organism evidence="2 3">
    <name type="scientific">Hyalangium minutum</name>
    <dbReference type="NCBI Taxonomy" id="394096"/>
    <lineage>
        <taxon>Bacteria</taxon>
        <taxon>Pseudomonadati</taxon>
        <taxon>Myxococcota</taxon>
        <taxon>Myxococcia</taxon>
        <taxon>Myxococcales</taxon>
        <taxon>Cystobacterineae</taxon>
        <taxon>Archangiaceae</taxon>
        <taxon>Hyalangium</taxon>
    </lineage>
</organism>
<evidence type="ECO:0000256" key="1">
    <source>
        <dbReference type="SAM" id="MobiDB-lite"/>
    </source>
</evidence>
<evidence type="ECO:0008006" key="4">
    <source>
        <dbReference type="Google" id="ProtNLM"/>
    </source>
</evidence>
<accession>A0A085WAI6</accession>
<evidence type="ECO:0000313" key="2">
    <source>
        <dbReference type="EMBL" id="KFE64699.1"/>
    </source>
</evidence>
<protein>
    <recommendedName>
        <fullName evidence="4">Lipoprotein</fullName>
    </recommendedName>
</protein>
<reference evidence="2 3" key="1">
    <citation type="submission" date="2014-04" db="EMBL/GenBank/DDBJ databases">
        <title>Genome assembly of Hyalangium minutum DSM 14724.</title>
        <authorList>
            <person name="Sharma G."/>
            <person name="Subramanian S."/>
        </authorList>
    </citation>
    <scope>NUCLEOTIDE SEQUENCE [LARGE SCALE GENOMIC DNA]</scope>
    <source>
        <strain evidence="2 3">DSM 14724</strain>
    </source>
</reference>